<protein>
    <submittedName>
        <fullName evidence="2">8-oxo-dGTP diphosphatase</fullName>
    </submittedName>
</protein>
<dbReference type="Pfam" id="PF00293">
    <property type="entry name" value="NUDIX"/>
    <property type="match status" value="1"/>
</dbReference>
<dbReference type="PROSITE" id="PS51462">
    <property type="entry name" value="NUDIX"/>
    <property type="match status" value="1"/>
</dbReference>
<dbReference type="OrthoDB" id="339240at2157"/>
<organism evidence="2 3">
    <name type="scientific">Haloferax larsenii</name>
    <dbReference type="NCBI Taxonomy" id="302484"/>
    <lineage>
        <taxon>Archaea</taxon>
        <taxon>Methanobacteriati</taxon>
        <taxon>Methanobacteriota</taxon>
        <taxon>Stenosarchaea group</taxon>
        <taxon>Halobacteria</taxon>
        <taxon>Halobacteriales</taxon>
        <taxon>Haloferacaceae</taxon>
        <taxon>Haloferax</taxon>
    </lineage>
</organism>
<reference evidence="2 3" key="1">
    <citation type="submission" date="2016-10" db="EMBL/GenBank/DDBJ databases">
        <authorList>
            <person name="de Groot N.N."/>
        </authorList>
    </citation>
    <scope>NUCLEOTIDE SEQUENCE [LARGE SCALE GENOMIC DNA]</scope>
    <source>
        <strain evidence="2 3">CDM_5</strain>
    </source>
</reference>
<dbReference type="InterPro" id="IPR015797">
    <property type="entry name" value="NUDIX_hydrolase-like_dom_sf"/>
</dbReference>
<evidence type="ECO:0000313" key="3">
    <source>
        <dbReference type="Proteomes" id="UP000183894"/>
    </source>
</evidence>
<accession>A0A1H7G2L5</accession>
<dbReference type="PANTHER" id="PTHR43736">
    <property type="entry name" value="ADP-RIBOSE PYROPHOSPHATASE"/>
    <property type="match status" value="1"/>
</dbReference>
<dbReference type="AlphaFoldDB" id="A0A1H7G2L5"/>
<dbReference type="SUPFAM" id="SSF55811">
    <property type="entry name" value="Nudix"/>
    <property type="match status" value="1"/>
</dbReference>
<dbReference type="Gene3D" id="3.90.79.10">
    <property type="entry name" value="Nucleoside Triphosphate Pyrophosphohydrolase"/>
    <property type="match status" value="1"/>
</dbReference>
<evidence type="ECO:0000259" key="1">
    <source>
        <dbReference type="PROSITE" id="PS51462"/>
    </source>
</evidence>
<dbReference type="RefSeq" id="WP_074791305.1">
    <property type="nucleotide sequence ID" value="NZ_FOAD01000001.1"/>
</dbReference>
<dbReference type="EMBL" id="FOAD01000001">
    <property type="protein sequence ID" value="SEK32593.1"/>
    <property type="molecule type" value="Genomic_DNA"/>
</dbReference>
<feature type="domain" description="Nudix hydrolase" evidence="1">
    <location>
        <begin position="5"/>
        <end position="139"/>
    </location>
</feature>
<name>A0A1H7G2L5_HALLR</name>
<dbReference type="PANTHER" id="PTHR43736:SF1">
    <property type="entry name" value="DIHYDRONEOPTERIN TRIPHOSPHATE DIPHOSPHATASE"/>
    <property type="match status" value="1"/>
</dbReference>
<dbReference type="Proteomes" id="UP000183894">
    <property type="component" value="Unassembled WGS sequence"/>
</dbReference>
<proteinExistence type="predicted"/>
<gene>
    <name evidence="2" type="ORF">SAMN04488691_101199</name>
</gene>
<dbReference type="InterPro" id="IPR000086">
    <property type="entry name" value="NUDIX_hydrolase_dom"/>
</dbReference>
<evidence type="ECO:0000313" key="2">
    <source>
        <dbReference type="EMBL" id="SEK32593.1"/>
    </source>
</evidence>
<sequence>MNQYAYVVNVEGAVVRDGTYLLIERAAEEEHAAGILAFPGGKVEQSPGETAPIEATARRELDEEVGVDVGSVEYVLSRTFEAVGTQCINVVTLCEYEGGEAHARAPDEVAAVHWLSPEEIRDHDDAPEYLKEDVERIEAYRDESTTQ</sequence>